<keyword evidence="1" id="KW-0472">Membrane</keyword>
<feature type="signal peptide" evidence="2">
    <location>
        <begin position="1"/>
        <end position="22"/>
    </location>
</feature>
<sequence length="422" mass="48412">MIRLAILLSLVMFVCITKIAFCAPDVKDEVKYKEPKPSSWVEITSRERLISVLELIGHQTRGNYEKIHTWQGTCNEINQSTLSISTLRQLGYSKLTFPISVSFTAKHNFRIDLINNKIYSDYENGNAEFVNETDGKIVDVPFKREDSEKNIVTQEHYLSYSPNSPYLNPFRTKIKTKTLPTAFRKDTRLAMFSLFSNSIDPRILMGPSAHHQFAYEMNGWADDIRKNKLPKSFLRIDEAKVEGETWFRVTNLYPDTGLKSRELIFYSAYGFNNSRLSDWSPGRKKNDEPHIIRNVRYTKVDGIFVPSEAVIQRGTNHRTLQFGDCSLNEPIKPAWFTLDGLALADGGLYMDDIEKVAYVNKSGSLEKLADYGIKNNSSFKNIVKAENNTNFPKYQFTLIAINILALLCILIGLWVRKRKTNN</sequence>
<keyword evidence="4" id="KW-1185">Reference proteome</keyword>
<dbReference type="KEGG" id="gim:F1728_19080"/>
<evidence type="ECO:0000313" key="4">
    <source>
        <dbReference type="Proteomes" id="UP000427281"/>
    </source>
</evidence>
<keyword evidence="2" id="KW-0732">Signal</keyword>
<feature type="transmembrane region" description="Helical" evidence="1">
    <location>
        <begin position="394"/>
        <end position="415"/>
    </location>
</feature>
<evidence type="ECO:0000256" key="1">
    <source>
        <dbReference type="SAM" id="Phobius"/>
    </source>
</evidence>
<gene>
    <name evidence="3" type="ORF">F1728_19080</name>
</gene>
<feature type="chain" id="PRO_5026105857" evidence="2">
    <location>
        <begin position="23"/>
        <end position="422"/>
    </location>
</feature>
<dbReference type="RefSeq" id="WP_155365433.1">
    <property type="nucleotide sequence ID" value="NZ_CP043930.1"/>
</dbReference>
<organism evidence="3 4">
    <name type="scientific">Gimesia benthica</name>
    <dbReference type="NCBI Taxonomy" id="2608982"/>
    <lineage>
        <taxon>Bacteria</taxon>
        <taxon>Pseudomonadati</taxon>
        <taxon>Planctomycetota</taxon>
        <taxon>Planctomycetia</taxon>
        <taxon>Planctomycetales</taxon>
        <taxon>Planctomycetaceae</taxon>
        <taxon>Gimesia</taxon>
    </lineage>
</organism>
<keyword evidence="1" id="KW-1133">Transmembrane helix</keyword>
<accession>A0A6I6AGI8</accession>
<dbReference type="EMBL" id="CP043930">
    <property type="protein sequence ID" value="QGQ24662.1"/>
    <property type="molecule type" value="Genomic_DNA"/>
</dbReference>
<dbReference type="AlphaFoldDB" id="A0A6I6AGI8"/>
<protein>
    <submittedName>
        <fullName evidence="3">Uncharacterized protein</fullName>
    </submittedName>
</protein>
<evidence type="ECO:0000256" key="2">
    <source>
        <dbReference type="SAM" id="SignalP"/>
    </source>
</evidence>
<proteinExistence type="predicted"/>
<evidence type="ECO:0000313" key="3">
    <source>
        <dbReference type="EMBL" id="QGQ24662.1"/>
    </source>
</evidence>
<keyword evidence="1" id="KW-0812">Transmembrane</keyword>
<name>A0A6I6AGI8_9PLAN</name>
<reference evidence="3 4" key="1">
    <citation type="submission" date="2019-09" db="EMBL/GenBank/DDBJ databases">
        <title>Gimesia benthica sp. nov., a novel bacterium isolated from deep-sea water of the Northwest Indian Ocean.</title>
        <authorList>
            <person name="Dai X."/>
        </authorList>
    </citation>
    <scope>NUCLEOTIDE SEQUENCE [LARGE SCALE GENOMIC DNA]</scope>
    <source>
        <strain evidence="3 4">E7</strain>
    </source>
</reference>
<dbReference type="Proteomes" id="UP000427281">
    <property type="component" value="Chromosome"/>
</dbReference>